<dbReference type="PANTHER" id="PTHR31213:SF81">
    <property type="entry name" value="BET V I_MAJOR LATEX PROTEIN DOMAIN-CONTAINING PROTEIN"/>
    <property type="match status" value="1"/>
</dbReference>
<name>A0A6A6KP71_HEVBR</name>
<evidence type="ECO:0000256" key="3">
    <source>
        <dbReference type="ARBA" id="ARBA00023265"/>
    </source>
</evidence>
<dbReference type="Proteomes" id="UP000467840">
    <property type="component" value="Chromosome 8"/>
</dbReference>
<dbReference type="GO" id="GO:0006952">
    <property type="term" value="P:defense response"/>
    <property type="evidence" value="ECO:0007669"/>
    <property type="project" value="UniProtKB-KW"/>
</dbReference>
<dbReference type="CDD" id="cd07816">
    <property type="entry name" value="Bet_v1-like"/>
    <property type="match status" value="1"/>
</dbReference>
<dbReference type="AlphaFoldDB" id="A0A6A6KP71"/>
<keyword evidence="6" id="KW-1185">Reference proteome</keyword>
<dbReference type="GO" id="GO:0010427">
    <property type="term" value="F:abscisic acid binding"/>
    <property type="evidence" value="ECO:0007669"/>
    <property type="project" value="InterPro"/>
</dbReference>
<dbReference type="Gene3D" id="3.30.530.20">
    <property type="match status" value="1"/>
</dbReference>
<dbReference type="EMBL" id="JAAGAX010000016">
    <property type="protein sequence ID" value="KAF2289239.1"/>
    <property type="molecule type" value="Genomic_DNA"/>
</dbReference>
<protein>
    <recommendedName>
        <fullName evidence="4">Bet v I/Major latex protein domain-containing protein</fullName>
    </recommendedName>
</protein>
<dbReference type="Pfam" id="PF00407">
    <property type="entry name" value="Bet_v_1"/>
    <property type="match status" value="1"/>
</dbReference>
<dbReference type="GO" id="GO:0009738">
    <property type="term" value="P:abscisic acid-activated signaling pathway"/>
    <property type="evidence" value="ECO:0007669"/>
    <property type="project" value="InterPro"/>
</dbReference>
<gene>
    <name evidence="5" type="ORF">GH714_031893</name>
</gene>
<dbReference type="InterPro" id="IPR050279">
    <property type="entry name" value="Plant_def-hormone_signal"/>
</dbReference>
<dbReference type="InterPro" id="IPR023393">
    <property type="entry name" value="START-like_dom_sf"/>
</dbReference>
<evidence type="ECO:0000256" key="2">
    <source>
        <dbReference type="ARBA" id="ARBA00022821"/>
    </source>
</evidence>
<dbReference type="InterPro" id="IPR000916">
    <property type="entry name" value="Bet_v_I/MLP"/>
</dbReference>
<evidence type="ECO:0000256" key="1">
    <source>
        <dbReference type="ARBA" id="ARBA00009744"/>
    </source>
</evidence>
<comment type="caution">
    <text evidence="5">The sequence shown here is derived from an EMBL/GenBank/DDBJ whole genome shotgun (WGS) entry which is preliminary data.</text>
</comment>
<keyword evidence="2" id="KW-0611">Plant defense</keyword>
<evidence type="ECO:0000259" key="4">
    <source>
        <dbReference type="Pfam" id="PF00407"/>
    </source>
</evidence>
<evidence type="ECO:0000313" key="5">
    <source>
        <dbReference type="EMBL" id="KAF2289239.1"/>
    </source>
</evidence>
<dbReference type="GO" id="GO:0038023">
    <property type="term" value="F:signaling receptor activity"/>
    <property type="evidence" value="ECO:0007669"/>
    <property type="project" value="InterPro"/>
</dbReference>
<organism evidence="5 6">
    <name type="scientific">Hevea brasiliensis</name>
    <name type="common">Para rubber tree</name>
    <name type="synonym">Siphonia brasiliensis</name>
    <dbReference type="NCBI Taxonomy" id="3981"/>
    <lineage>
        <taxon>Eukaryota</taxon>
        <taxon>Viridiplantae</taxon>
        <taxon>Streptophyta</taxon>
        <taxon>Embryophyta</taxon>
        <taxon>Tracheophyta</taxon>
        <taxon>Spermatophyta</taxon>
        <taxon>Magnoliopsida</taxon>
        <taxon>eudicotyledons</taxon>
        <taxon>Gunneridae</taxon>
        <taxon>Pentapetalae</taxon>
        <taxon>rosids</taxon>
        <taxon>fabids</taxon>
        <taxon>Malpighiales</taxon>
        <taxon>Euphorbiaceae</taxon>
        <taxon>Crotonoideae</taxon>
        <taxon>Micrandreae</taxon>
        <taxon>Hevea</taxon>
    </lineage>
</organism>
<dbReference type="GO" id="GO:0005634">
    <property type="term" value="C:nucleus"/>
    <property type="evidence" value="ECO:0007669"/>
    <property type="project" value="TreeGrafter"/>
</dbReference>
<evidence type="ECO:0000313" key="6">
    <source>
        <dbReference type="Proteomes" id="UP000467840"/>
    </source>
</evidence>
<proteinExistence type="inferred from homology"/>
<dbReference type="FunFam" id="3.30.530.20:FF:000007">
    <property type="entry name" value="Major pollen allergen Bet v 1-A"/>
    <property type="match status" value="1"/>
</dbReference>
<dbReference type="GO" id="GO:0005737">
    <property type="term" value="C:cytoplasm"/>
    <property type="evidence" value="ECO:0007669"/>
    <property type="project" value="TreeGrafter"/>
</dbReference>
<dbReference type="SUPFAM" id="SSF55961">
    <property type="entry name" value="Bet v1-like"/>
    <property type="match status" value="1"/>
</dbReference>
<dbReference type="GO" id="GO:0004864">
    <property type="term" value="F:protein phosphatase inhibitor activity"/>
    <property type="evidence" value="ECO:0007669"/>
    <property type="project" value="InterPro"/>
</dbReference>
<accession>A0A6A6KP71</accession>
<keyword evidence="3" id="KW-0568">Pathogenesis-related protein</keyword>
<dbReference type="InterPro" id="IPR024949">
    <property type="entry name" value="Bet_v_I_allergen"/>
</dbReference>
<comment type="similarity">
    <text evidence="1">Belongs to the BetVI family.</text>
</comment>
<dbReference type="PRINTS" id="PR00634">
    <property type="entry name" value="BETALLERGEN"/>
</dbReference>
<reference evidence="5 6" key="1">
    <citation type="journal article" date="2020" name="Mol. Plant">
        <title>The Chromosome-Based Rubber Tree Genome Provides New Insights into Spurge Genome Evolution and Rubber Biosynthesis.</title>
        <authorList>
            <person name="Liu J."/>
            <person name="Shi C."/>
            <person name="Shi C.C."/>
            <person name="Li W."/>
            <person name="Zhang Q.J."/>
            <person name="Zhang Y."/>
            <person name="Li K."/>
            <person name="Lu H.F."/>
            <person name="Shi C."/>
            <person name="Zhu S.T."/>
            <person name="Xiao Z.Y."/>
            <person name="Nan H."/>
            <person name="Yue Y."/>
            <person name="Zhu X.G."/>
            <person name="Wu Y."/>
            <person name="Hong X.N."/>
            <person name="Fan G.Y."/>
            <person name="Tong Y."/>
            <person name="Zhang D."/>
            <person name="Mao C.L."/>
            <person name="Liu Y.L."/>
            <person name="Hao S.J."/>
            <person name="Liu W.Q."/>
            <person name="Lv M.Q."/>
            <person name="Zhang H.B."/>
            <person name="Liu Y."/>
            <person name="Hu-Tang G.R."/>
            <person name="Wang J.P."/>
            <person name="Wang J.H."/>
            <person name="Sun Y.H."/>
            <person name="Ni S.B."/>
            <person name="Chen W.B."/>
            <person name="Zhang X.C."/>
            <person name="Jiao Y.N."/>
            <person name="Eichler E.E."/>
            <person name="Li G.H."/>
            <person name="Liu X."/>
            <person name="Gao L.Z."/>
        </authorList>
    </citation>
    <scope>NUCLEOTIDE SEQUENCE [LARGE SCALE GENOMIC DNA]</scope>
    <source>
        <strain evidence="6">cv. GT1</strain>
        <tissue evidence="5">Leaf</tissue>
    </source>
</reference>
<sequence>MVVGYCNGLLLCTTGNKGCATIDSNLKFKVVRIPLDDLIAKCEFAVEVFSSETGQSPDSVVSSPKPIYWSIRPTNAVVYNGLLRWMTRGNEIVVYDSYSDRVVLLVEKPKKAYKIHGSELSHVKERIDAIDKENLTYDYSVIGGDPALLNKALDKISFQIKVESSPDGGSIFKRSSKSYTIDGAEVNEEEIKAGQEKAMEAFVGIFRAFEAYILANPDV</sequence>
<feature type="domain" description="Bet v I/Major latex protein" evidence="4">
    <location>
        <begin position="116"/>
        <end position="215"/>
    </location>
</feature>
<dbReference type="PANTHER" id="PTHR31213">
    <property type="entry name" value="OS08G0374000 PROTEIN-RELATED"/>
    <property type="match status" value="1"/>
</dbReference>